<comment type="similarity">
    <text evidence="1 9">Belongs to the bacterial/plant glucose-1-phosphate adenylyltransferase family.</text>
</comment>
<dbReference type="Gene3D" id="3.90.550.10">
    <property type="entry name" value="Spore Coat Polysaccharide Biosynthesis Protein SpsA, Chain A"/>
    <property type="match status" value="1"/>
</dbReference>
<dbReference type="EMBL" id="FNBW01000001">
    <property type="protein sequence ID" value="SDF04943.1"/>
    <property type="molecule type" value="Genomic_DNA"/>
</dbReference>
<evidence type="ECO:0000256" key="4">
    <source>
        <dbReference type="ARBA" id="ARBA00022695"/>
    </source>
</evidence>
<keyword evidence="8 9" id="KW-0119">Carbohydrate metabolism</keyword>
<comment type="caution">
    <text evidence="12">The sequence shown here is derived from an EMBL/GenBank/DDBJ whole genome shotgun (WGS) entry which is preliminary data.</text>
</comment>
<evidence type="ECO:0000259" key="11">
    <source>
        <dbReference type="Pfam" id="PF24894"/>
    </source>
</evidence>
<dbReference type="HAMAP" id="MF_00624">
    <property type="entry name" value="GlgC"/>
    <property type="match status" value="1"/>
</dbReference>
<dbReference type="GO" id="GO:0008878">
    <property type="term" value="F:glucose-1-phosphate adenylyltransferase activity"/>
    <property type="evidence" value="ECO:0007669"/>
    <property type="project" value="UniProtKB-UniRule"/>
</dbReference>
<evidence type="ECO:0000259" key="10">
    <source>
        <dbReference type="Pfam" id="PF00483"/>
    </source>
</evidence>
<reference evidence="12 13" key="1">
    <citation type="submission" date="2016-10" db="EMBL/GenBank/DDBJ databases">
        <authorList>
            <person name="Varghese N."/>
            <person name="Submissions S."/>
        </authorList>
    </citation>
    <scope>NUCLEOTIDE SEQUENCE [LARGE SCALE GENOMIC DNA]</scope>
    <source>
        <strain evidence="12 13">DSM 18839</strain>
    </source>
</reference>
<dbReference type="SUPFAM" id="SSF51161">
    <property type="entry name" value="Trimeric LpxA-like enzymes"/>
    <property type="match status" value="1"/>
</dbReference>
<keyword evidence="7 9" id="KW-0320">Glycogen biosynthesis</keyword>
<dbReference type="PROSITE" id="PS00809">
    <property type="entry name" value="ADP_GLC_PYROPHOSPH_2"/>
    <property type="match status" value="1"/>
</dbReference>
<dbReference type="Pfam" id="PF24894">
    <property type="entry name" value="Hexapep_GlmU"/>
    <property type="match status" value="1"/>
</dbReference>
<evidence type="ECO:0000256" key="1">
    <source>
        <dbReference type="ARBA" id="ARBA00010443"/>
    </source>
</evidence>
<dbReference type="SUPFAM" id="SSF53448">
    <property type="entry name" value="Nucleotide-diphospho-sugar transferases"/>
    <property type="match status" value="1"/>
</dbReference>
<feature type="binding site" evidence="9">
    <location>
        <position position="206"/>
    </location>
    <ligand>
        <name>alpha-D-glucose 1-phosphate</name>
        <dbReference type="ChEBI" id="CHEBI:58601"/>
    </ligand>
</feature>
<keyword evidence="3 9" id="KW-0808">Transferase</keyword>
<dbReference type="NCBIfam" id="NF001947">
    <property type="entry name" value="PRK00725.1"/>
    <property type="match status" value="1"/>
</dbReference>
<evidence type="ECO:0000256" key="7">
    <source>
        <dbReference type="ARBA" id="ARBA00023056"/>
    </source>
</evidence>
<dbReference type="InterPro" id="IPR029044">
    <property type="entry name" value="Nucleotide-diphossugar_trans"/>
</dbReference>
<feature type="site" description="Could play a key role in the communication between the regulatory and the substrate sites" evidence="9">
    <location>
        <position position="107"/>
    </location>
</feature>
<evidence type="ECO:0000256" key="9">
    <source>
        <dbReference type="HAMAP-Rule" id="MF_00624"/>
    </source>
</evidence>
<feature type="binding site" evidence="9">
    <location>
        <begin position="188"/>
        <end position="189"/>
    </location>
    <ligand>
        <name>alpha-D-glucose 1-phosphate</name>
        <dbReference type="ChEBI" id="CHEBI:58601"/>
    </ligand>
</feature>
<dbReference type="PROSITE" id="PS00810">
    <property type="entry name" value="ADP_GLC_PYROPHOSPH_3"/>
    <property type="match status" value="1"/>
</dbReference>
<keyword evidence="2 9" id="KW-0321">Glycogen metabolism</keyword>
<dbReference type="PANTHER" id="PTHR43523:SF2">
    <property type="entry name" value="GLUCOSE-1-PHOSPHATE ADENYLYLTRANSFERASE"/>
    <property type="match status" value="1"/>
</dbReference>
<evidence type="ECO:0000256" key="5">
    <source>
        <dbReference type="ARBA" id="ARBA00022741"/>
    </source>
</evidence>
<dbReference type="Pfam" id="PF00483">
    <property type="entry name" value="NTP_transferase"/>
    <property type="match status" value="1"/>
</dbReference>
<feature type="domain" description="Nucleotidyl transferase" evidence="10">
    <location>
        <begin position="16"/>
        <end position="285"/>
    </location>
</feature>
<dbReference type="Gene3D" id="2.160.10.10">
    <property type="entry name" value="Hexapeptide repeat proteins"/>
    <property type="match status" value="1"/>
</dbReference>
<gene>
    <name evidence="9" type="primary">glgC</name>
    <name evidence="12" type="ORF">SAMN05660686_00034</name>
</gene>
<dbReference type="CDD" id="cd04651">
    <property type="entry name" value="LbH_G1P_AT_C"/>
    <property type="match status" value="1"/>
</dbReference>
<sequence length="423" mass="47220">MVHTPGPTRLAQQSMAFVLAGGRGSRLMELTDRRAKPAVYFGGKSRIIDFALSNAVNSGIRRIAVATQYRAHSLIRHLQRGWSFFRAERNEFLDILPASQQSGGENWYLGTADAVAQNIDVIDSYEPEYIVILAGDHIYKMDYERMLMQHVETGADVTVGCLTLKRQEASSFGVMAVDNNSRIVDFVEKPADPPPLPDDPDKALASMGIYVFNWSVLRELLLDDADDATSSHDFGKDIIPAMVKGGGAYAHFFSDSCVMSGLEPAPYWRDVGTVDAFWEANIDLTDFVPGLDLFHEDWPIWTYGEVVPPAKFIHNEENRRGRAVSSMVSGGCIISGSNIERSLLFTKCHTHSFSELFEVVALPKVVVNRHARLKRVVIDRGVEIPEGLVVGEDPEEDARWFRRTDAGTCLITRPMIERWIAAR</sequence>
<comment type="function">
    <text evidence="9">Involved in the biosynthesis of ADP-glucose, a building block required for the elongation reactions to produce glycogen. Catalyzes the reaction between ATP and alpha-D-glucose 1-phosphate (G1P) to produce pyrophosphate and ADP-Glc.</text>
</comment>
<keyword evidence="5 9" id="KW-0547">Nucleotide-binding</keyword>
<evidence type="ECO:0000313" key="13">
    <source>
        <dbReference type="Proteomes" id="UP000198615"/>
    </source>
</evidence>
<protein>
    <recommendedName>
        <fullName evidence="9">Glucose-1-phosphate adenylyltransferase</fullName>
        <ecNumber evidence="9">2.7.7.27</ecNumber>
    </recommendedName>
    <alternativeName>
        <fullName evidence="9">ADP-glucose pyrophosphorylase</fullName>
        <shortName evidence="9">ADPGlc PPase</shortName>
    </alternativeName>
    <alternativeName>
        <fullName evidence="9">ADP-glucose synthase</fullName>
    </alternativeName>
</protein>
<evidence type="ECO:0000313" key="12">
    <source>
        <dbReference type="EMBL" id="SDF04943.1"/>
    </source>
</evidence>
<dbReference type="InterPro" id="IPR005836">
    <property type="entry name" value="ADP_Glu_pyroP_CS"/>
</dbReference>
<feature type="binding site" evidence="9">
    <location>
        <position position="173"/>
    </location>
    <ligand>
        <name>alpha-D-glucose 1-phosphate</name>
        <dbReference type="ChEBI" id="CHEBI:58601"/>
    </ligand>
</feature>
<dbReference type="AlphaFoldDB" id="A0A8G2EX10"/>
<dbReference type="PANTHER" id="PTHR43523">
    <property type="entry name" value="GLUCOSE-1-PHOSPHATE ADENYLYLTRANSFERASE-RELATED"/>
    <property type="match status" value="1"/>
</dbReference>
<organism evidence="12 13">
    <name type="scientific">Thalassobaculum litoreum DSM 18839</name>
    <dbReference type="NCBI Taxonomy" id="1123362"/>
    <lineage>
        <taxon>Bacteria</taxon>
        <taxon>Pseudomonadati</taxon>
        <taxon>Pseudomonadota</taxon>
        <taxon>Alphaproteobacteria</taxon>
        <taxon>Rhodospirillales</taxon>
        <taxon>Thalassobaculaceae</taxon>
        <taxon>Thalassobaculum</taxon>
    </lineage>
</organism>
<dbReference type="InterPro" id="IPR011004">
    <property type="entry name" value="Trimer_LpxA-like_sf"/>
</dbReference>
<dbReference type="EC" id="2.7.7.27" evidence="9"/>
<dbReference type="UniPathway" id="UPA00164"/>
<keyword evidence="6 9" id="KW-0067">ATP-binding</keyword>
<dbReference type="OrthoDB" id="9801810at2"/>
<feature type="binding site" evidence="9">
    <location>
        <position position="108"/>
    </location>
    <ligand>
        <name>alpha-D-glucose 1-phosphate</name>
        <dbReference type="ChEBI" id="CHEBI:58601"/>
    </ligand>
</feature>
<comment type="subunit">
    <text evidence="9">Homotetramer.</text>
</comment>
<feature type="site" description="Could play a key role in the communication between the regulatory and the substrate sites" evidence="9">
    <location>
        <position position="68"/>
    </location>
</feature>
<dbReference type="Proteomes" id="UP000198615">
    <property type="component" value="Unassembled WGS sequence"/>
</dbReference>
<dbReference type="InterPro" id="IPR056818">
    <property type="entry name" value="GlmU/GlgC-like_hexapep"/>
</dbReference>
<proteinExistence type="inferred from homology"/>
<dbReference type="CDD" id="cd02508">
    <property type="entry name" value="ADP_Glucose_PP"/>
    <property type="match status" value="1"/>
</dbReference>
<dbReference type="GO" id="GO:0005524">
    <property type="term" value="F:ATP binding"/>
    <property type="evidence" value="ECO:0007669"/>
    <property type="project" value="UniProtKB-KW"/>
</dbReference>
<evidence type="ECO:0000256" key="3">
    <source>
        <dbReference type="ARBA" id="ARBA00022679"/>
    </source>
</evidence>
<dbReference type="NCBIfam" id="NF002023">
    <property type="entry name" value="PRK00844.1"/>
    <property type="match status" value="1"/>
</dbReference>
<evidence type="ECO:0000256" key="8">
    <source>
        <dbReference type="ARBA" id="ARBA00023277"/>
    </source>
</evidence>
<name>A0A8G2EX10_9PROT</name>
<accession>A0A8G2EX10</accession>
<dbReference type="NCBIfam" id="TIGR02091">
    <property type="entry name" value="glgC"/>
    <property type="match status" value="1"/>
</dbReference>
<dbReference type="PROSITE" id="PS00808">
    <property type="entry name" value="ADP_GLC_PYROPHOSPH_1"/>
    <property type="match status" value="1"/>
</dbReference>
<dbReference type="GO" id="GO:0005978">
    <property type="term" value="P:glycogen biosynthetic process"/>
    <property type="evidence" value="ECO:0007669"/>
    <property type="project" value="UniProtKB-UniRule"/>
</dbReference>
<dbReference type="InterPro" id="IPR005835">
    <property type="entry name" value="NTP_transferase_dom"/>
</dbReference>
<dbReference type="InterPro" id="IPR023049">
    <property type="entry name" value="GlgC_bac"/>
</dbReference>
<dbReference type="RefSeq" id="WP_093148085.1">
    <property type="nucleotide sequence ID" value="NZ_FNBW01000001.1"/>
</dbReference>
<comment type="pathway">
    <text evidence="9">Glycan biosynthesis; glycogen biosynthesis.</text>
</comment>
<keyword evidence="4 9" id="KW-0548">Nucleotidyltransferase</keyword>
<evidence type="ECO:0000256" key="2">
    <source>
        <dbReference type="ARBA" id="ARBA00022600"/>
    </source>
</evidence>
<evidence type="ECO:0000256" key="6">
    <source>
        <dbReference type="ARBA" id="ARBA00022840"/>
    </source>
</evidence>
<comment type="catalytic activity">
    <reaction evidence="9">
        <text>alpha-D-glucose 1-phosphate + ATP + H(+) = ADP-alpha-D-glucose + diphosphate</text>
        <dbReference type="Rhea" id="RHEA:12120"/>
        <dbReference type="ChEBI" id="CHEBI:15378"/>
        <dbReference type="ChEBI" id="CHEBI:30616"/>
        <dbReference type="ChEBI" id="CHEBI:33019"/>
        <dbReference type="ChEBI" id="CHEBI:57498"/>
        <dbReference type="ChEBI" id="CHEBI:58601"/>
        <dbReference type="EC" id="2.7.7.27"/>
    </reaction>
</comment>
<dbReference type="InterPro" id="IPR011831">
    <property type="entry name" value="ADP-Glc_PPase"/>
</dbReference>
<keyword evidence="13" id="KW-1185">Reference proteome</keyword>
<feature type="domain" description="Glucose-1-phosphate adenylyltransferase/Bifunctional protein GlmU-like C-terminal hexapeptide" evidence="11">
    <location>
        <begin position="308"/>
        <end position="411"/>
    </location>
</feature>